<dbReference type="NCBIfam" id="TIGR01461">
    <property type="entry name" value="greB"/>
    <property type="match status" value="1"/>
</dbReference>
<dbReference type="SUPFAM" id="SSF54534">
    <property type="entry name" value="FKBP-like"/>
    <property type="match status" value="1"/>
</dbReference>
<dbReference type="GO" id="GO:0070063">
    <property type="term" value="F:RNA polymerase binding"/>
    <property type="evidence" value="ECO:0007669"/>
    <property type="project" value="InterPro"/>
</dbReference>
<dbReference type="InterPro" id="IPR001437">
    <property type="entry name" value="Tscrpt_elong_fac_GreA/B_C"/>
</dbReference>
<accession>A0A157ZR35</accession>
<comment type="similarity">
    <text evidence="4">Belongs to the GreA/GreB family. GreB subfamily.</text>
</comment>
<protein>
    <recommendedName>
        <fullName evidence="4">Transcription elongation factor GreB</fullName>
    </recommendedName>
    <alternativeName>
        <fullName evidence="4">Transcript cleavage factor GreB</fullName>
    </alternativeName>
</protein>
<dbReference type="Pfam" id="PF03449">
    <property type="entry name" value="GreA_GreB_N"/>
    <property type="match status" value="1"/>
</dbReference>
<dbReference type="InterPro" id="IPR018151">
    <property type="entry name" value="TF_GreA/GreB_CS"/>
</dbReference>
<dbReference type="InterPro" id="IPR028624">
    <property type="entry name" value="Tscrpt_elong_fac_GreA/B"/>
</dbReference>
<dbReference type="PANTHER" id="PTHR30437">
    <property type="entry name" value="TRANSCRIPTION ELONGATION FACTOR GREA"/>
    <property type="match status" value="1"/>
</dbReference>
<sequence length="199" mass="22369">MFRKQSTSRNSTSIRIMNKAFVKESDDTDDDLELGHPDVPAGTKNYITPAGHQRLRDELLQLLDTERPEVVRLVSWAASNGDRSENGDYIYGKRRLREIDRRIRFLGKRLDLAEVVDSSKQENVDQVFFGATVDYAGDDGDVKTVTIVGVDEVDLERGYVSWISPVARALLKAKIGDTVALHTPAGVQQIDILDVRYPH</sequence>
<evidence type="ECO:0000256" key="3">
    <source>
        <dbReference type="ARBA" id="ARBA00023163"/>
    </source>
</evidence>
<dbReference type="Proteomes" id="UP000071859">
    <property type="component" value="Unassembled WGS sequence"/>
</dbReference>
<evidence type="ECO:0000256" key="4">
    <source>
        <dbReference type="HAMAP-Rule" id="MF_00930"/>
    </source>
</evidence>
<dbReference type="Gene3D" id="1.10.287.180">
    <property type="entry name" value="Transcription elongation factor, GreA/GreB, N-terminal domain"/>
    <property type="match status" value="1"/>
</dbReference>
<keyword evidence="1 4" id="KW-0805">Transcription regulation</keyword>
<name>A0A157ZR35_9BURK</name>
<dbReference type="SUPFAM" id="SSF46557">
    <property type="entry name" value="GreA transcript cleavage protein, N-terminal domain"/>
    <property type="match status" value="1"/>
</dbReference>
<evidence type="ECO:0000256" key="1">
    <source>
        <dbReference type="ARBA" id="ARBA00023015"/>
    </source>
</evidence>
<dbReference type="InterPro" id="IPR036805">
    <property type="entry name" value="Tscrpt_elong_fac_GreA/B_N_sf"/>
</dbReference>
<dbReference type="EMBL" id="FCOX02000003">
    <property type="protein sequence ID" value="SAK47984.1"/>
    <property type="molecule type" value="Genomic_DNA"/>
</dbReference>
<feature type="domain" description="Transcription elongation factor GreA/GreB C-terminal" evidence="6">
    <location>
        <begin position="124"/>
        <end position="197"/>
    </location>
</feature>
<dbReference type="InterPro" id="IPR022691">
    <property type="entry name" value="Tscrpt_elong_fac_GreA/B_N"/>
</dbReference>
<evidence type="ECO:0000259" key="6">
    <source>
        <dbReference type="Pfam" id="PF01272"/>
    </source>
</evidence>
<dbReference type="HAMAP" id="MF_00105">
    <property type="entry name" value="GreA_GreB"/>
    <property type="match status" value="1"/>
</dbReference>
<dbReference type="FunFam" id="3.10.50.30:FF:000001">
    <property type="entry name" value="Transcription elongation factor GreA"/>
    <property type="match status" value="1"/>
</dbReference>
<dbReference type="InterPro" id="IPR036953">
    <property type="entry name" value="GreA/GreB_C_sf"/>
</dbReference>
<evidence type="ECO:0000313" key="9">
    <source>
        <dbReference type="Proteomes" id="UP000071859"/>
    </source>
</evidence>
<gene>
    <name evidence="4" type="primary">greB</name>
    <name evidence="8" type="ORF">AWB78_00833</name>
</gene>
<dbReference type="FunFam" id="1.10.287.180:FF:000001">
    <property type="entry name" value="Transcription elongation factor GreA"/>
    <property type="match status" value="1"/>
</dbReference>
<proteinExistence type="inferred from homology"/>
<evidence type="ECO:0000256" key="5">
    <source>
        <dbReference type="SAM" id="MobiDB-lite"/>
    </source>
</evidence>
<dbReference type="Gene3D" id="3.10.50.30">
    <property type="entry name" value="Transcription elongation factor, GreA/GreB, C-terminal domain"/>
    <property type="match status" value="1"/>
</dbReference>
<keyword evidence="8" id="KW-0648">Protein biosynthesis</keyword>
<evidence type="ECO:0000313" key="8">
    <source>
        <dbReference type="EMBL" id="SAK47984.1"/>
    </source>
</evidence>
<dbReference type="NCBIfam" id="NF002506">
    <property type="entry name" value="PRK01885.1"/>
    <property type="match status" value="1"/>
</dbReference>
<dbReference type="PROSITE" id="PS00830">
    <property type="entry name" value="GREAB_2"/>
    <property type="match status" value="1"/>
</dbReference>
<evidence type="ECO:0000259" key="7">
    <source>
        <dbReference type="Pfam" id="PF03449"/>
    </source>
</evidence>
<dbReference type="InterPro" id="IPR006358">
    <property type="entry name" value="Tscrpt_elong_fac_GreB"/>
</dbReference>
<keyword evidence="2 4" id="KW-0238">DNA-binding</keyword>
<dbReference type="PROSITE" id="PS00829">
    <property type="entry name" value="GREAB_1"/>
    <property type="match status" value="1"/>
</dbReference>
<keyword evidence="8" id="KW-0251">Elongation factor</keyword>
<feature type="region of interest" description="Disordered" evidence="5">
    <location>
        <begin position="27"/>
        <end position="47"/>
    </location>
</feature>
<dbReference type="InterPro" id="IPR023459">
    <property type="entry name" value="Tscrpt_elong_fac_GreA/B_fam"/>
</dbReference>
<dbReference type="GO" id="GO:0006354">
    <property type="term" value="P:DNA-templated transcription elongation"/>
    <property type="evidence" value="ECO:0007669"/>
    <property type="project" value="TreeGrafter"/>
</dbReference>
<comment type="caution">
    <text evidence="8">The sequence shown here is derived from an EMBL/GenBank/DDBJ whole genome shotgun (WGS) entry which is preliminary data.</text>
</comment>
<dbReference type="Pfam" id="PF01272">
    <property type="entry name" value="GreA_GreB"/>
    <property type="match status" value="1"/>
</dbReference>
<organism evidence="8 9">
    <name type="scientific">Caballeronia calidae</name>
    <dbReference type="NCBI Taxonomy" id="1777139"/>
    <lineage>
        <taxon>Bacteria</taxon>
        <taxon>Pseudomonadati</taxon>
        <taxon>Pseudomonadota</taxon>
        <taxon>Betaproteobacteria</taxon>
        <taxon>Burkholderiales</taxon>
        <taxon>Burkholderiaceae</taxon>
        <taxon>Caballeronia</taxon>
    </lineage>
</organism>
<dbReference type="GO" id="GO:0003746">
    <property type="term" value="F:translation elongation factor activity"/>
    <property type="evidence" value="ECO:0007669"/>
    <property type="project" value="UniProtKB-KW"/>
</dbReference>
<dbReference type="AlphaFoldDB" id="A0A157ZR35"/>
<keyword evidence="9" id="KW-1185">Reference proteome</keyword>
<dbReference type="PANTHER" id="PTHR30437:SF6">
    <property type="entry name" value="TRANSCRIPTION ELONGATION FACTOR GREB"/>
    <property type="match status" value="1"/>
</dbReference>
<feature type="domain" description="Transcription elongation factor GreA/GreB N-terminal" evidence="7">
    <location>
        <begin position="45"/>
        <end position="115"/>
    </location>
</feature>
<comment type="function">
    <text evidence="4">Necessary for efficient RNA polymerase transcription elongation past template-encoded arresting sites. The arresting sites in DNA have the property of trapping a certain fraction of elongating RNA polymerases that pass through, resulting in locked ternary complexes. Cleavage of the nascent transcript by cleavage factors such as GreA or GreB allows the resumption of elongation from the new 3'terminus. GreB releases sequences of up to 9 nucleotides in length.</text>
</comment>
<dbReference type="GO" id="GO:0032784">
    <property type="term" value="P:regulation of DNA-templated transcription elongation"/>
    <property type="evidence" value="ECO:0007669"/>
    <property type="project" value="UniProtKB-UniRule"/>
</dbReference>
<keyword evidence="3 4" id="KW-0804">Transcription</keyword>
<reference evidence="8" key="1">
    <citation type="submission" date="2016-01" db="EMBL/GenBank/DDBJ databases">
        <authorList>
            <person name="Peeters C."/>
        </authorList>
    </citation>
    <scope>NUCLEOTIDE SEQUENCE</scope>
    <source>
        <strain evidence="8">LMG 29321</strain>
    </source>
</reference>
<dbReference type="HAMAP" id="MF_00930">
    <property type="entry name" value="GreB"/>
    <property type="match status" value="1"/>
</dbReference>
<evidence type="ECO:0000256" key="2">
    <source>
        <dbReference type="ARBA" id="ARBA00023125"/>
    </source>
</evidence>
<dbReference type="GO" id="GO:0003677">
    <property type="term" value="F:DNA binding"/>
    <property type="evidence" value="ECO:0007669"/>
    <property type="project" value="UniProtKB-UniRule"/>
</dbReference>